<evidence type="ECO:0000259" key="9">
    <source>
        <dbReference type="PROSITE" id="PS50972"/>
    </source>
</evidence>
<dbReference type="Gene3D" id="3.20.20.20">
    <property type="entry name" value="Dihydropteroate synthase-like"/>
    <property type="match status" value="1"/>
</dbReference>
<organism evidence="10 11">
    <name type="scientific">Terrimicrobium sacchariphilum</name>
    <dbReference type="NCBI Taxonomy" id="690879"/>
    <lineage>
        <taxon>Bacteria</taxon>
        <taxon>Pseudomonadati</taxon>
        <taxon>Verrucomicrobiota</taxon>
        <taxon>Terrimicrobiia</taxon>
        <taxon>Terrimicrobiales</taxon>
        <taxon>Terrimicrobiaceae</taxon>
        <taxon>Terrimicrobium</taxon>
    </lineage>
</organism>
<dbReference type="AlphaFoldDB" id="A0A146GEP7"/>
<evidence type="ECO:0000256" key="4">
    <source>
        <dbReference type="ARBA" id="ARBA00012458"/>
    </source>
</evidence>
<evidence type="ECO:0000256" key="2">
    <source>
        <dbReference type="ARBA" id="ARBA00001946"/>
    </source>
</evidence>
<comment type="cofactor">
    <cofactor evidence="2">
        <name>Mg(2+)</name>
        <dbReference type="ChEBI" id="CHEBI:18420"/>
    </cofactor>
</comment>
<keyword evidence="6" id="KW-0479">Metal-binding</keyword>
<dbReference type="InterPro" id="IPR045031">
    <property type="entry name" value="DHP_synth-like"/>
</dbReference>
<evidence type="ECO:0000313" key="11">
    <source>
        <dbReference type="Proteomes" id="UP000076023"/>
    </source>
</evidence>
<evidence type="ECO:0000256" key="6">
    <source>
        <dbReference type="ARBA" id="ARBA00022723"/>
    </source>
</evidence>
<dbReference type="InterPro" id="IPR000489">
    <property type="entry name" value="Pterin-binding_dom"/>
</dbReference>
<dbReference type="InterPro" id="IPR011005">
    <property type="entry name" value="Dihydropteroate_synth-like_sf"/>
</dbReference>
<dbReference type="PANTHER" id="PTHR20941:SF1">
    <property type="entry name" value="FOLIC ACID SYNTHESIS PROTEIN FOL1"/>
    <property type="match status" value="1"/>
</dbReference>
<evidence type="ECO:0000256" key="3">
    <source>
        <dbReference type="ARBA" id="ARBA00004763"/>
    </source>
</evidence>
<keyword evidence="5" id="KW-0808">Transferase</keyword>
<comment type="caution">
    <text evidence="10">The sequence shown here is derived from an EMBL/GenBank/DDBJ whole genome shotgun (WGS) entry which is preliminary data.</text>
</comment>
<evidence type="ECO:0000313" key="10">
    <source>
        <dbReference type="EMBL" id="GAT35144.1"/>
    </source>
</evidence>
<dbReference type="OrthoDB" id="9811744at2"/>
<evidence type="ECO:0000256" key="8">
    <source>
        <dbReference type="ARBA" id="ARBA00022909"/>
    </source>
</evidence>
<comment type="pathway">
    <text evidence="3">Cofactor biosynthesis; tetrahydrofolate biosynthesis; 7,8-dihydrofolate from 2-amino-4-hydroxy-6-hydroxymethyl-7,8-dihydropteridine diphosphate and 4-aminobenzoate: step 1/2.</text>
</comment>
<dbReference type="GO" id="GO:0046654">
    <property type="term" value="P:tetrahydrofolate biosynthetic process"/>
    <property type="evidence" value="ECO:0007669"/>
    <property type="project" value="TreeGrafter"/>
</dbReference>
<accession>A0A146GEP7</accession>
<dbReference type="SUPFAM" id="SSF51717">
    <property type="entry name" value="Dihydropteroate synthetase-like"/>
    <property type="match status" value="1"/>
</dbReference>
<dbReference type="GO" id="GO:0046656">
    <property type="term" value="P:folic acid biosynthetic process"/>
    <property type="evidence" value="ECO:0007669"/>
    <property type="project" value="UniProtKB-KW"/>
</dbReference>
<evidence type="ECO:0000256" key="7">
    <source>
        <dbReference type="ARBA" id="ARBA00022842"/>
    </source>
</evidence>
<gene>
    <name evidence="10" type="ORF">TSACC_3208</name>
</gene>
<protein>
    <recommendedName>
        <fullName evidence="4">dihydropteroate synthase</fullName>
        <ecNumber evidence="4">2.5.1.15</ecNumber>
    </recommendedName>
</protein>
<reference evidence="11" key="1">
    <citation type="journal article" date="2017" name="Genome Announc.">
        <title>Draft Genome Sequence of Terrimicrobium sacchariphilum NM-5T, a Facultative Anaerobic Soil Bacterium of the Class Spartobacteria.</title>
        <authorList>
            <person name="Qiu Y.L."/>
            <person name="Tourlousse D.M."/>
            <person name="Matsuura N."/>
            <person name="Ohashi A."/>
            <person name="Sekiguchi Y."/>
        </authorList>
    </citation>
    <scope>NUCLEOTIDE SEQUENCE [LARGE SCALE GENOMIC DNA]</scope>
    <source>
        <strain evidence="11">NM-5</strain>
    </source>
</reference>
<keyword evidence="8" id="KW-0289">Folate biosynthesis</keyword>
<proteinExistence type="predicted"/>
<dbReference type="GO" id="GO:0046872">
    <property type="term" value="F:metal ion binding"/>
    <property type="evidence" value="ECO:0007669"/>
    <property type="project" value="UniProtKB-KW"/>
</dbReference>
<dbReference type="CDD" id="cd00739">
    <property type="entry name" value="DHPS"/>
    <property type="match status" value="1"/>
</dbReference>
<name>A0A146GEP7_TERSA</name>
<dbReference type="STRING" id="690879.TSACC_3208"/>
<dbReference type="GO" id="GO:0004156">
    <property type="term" value="F:dihydropteroate synthase activity"/>
    <property type="evidence" value="ECO:0007669"/>
    <property type="project" value="UniProtKB-EC"/>
</dbReference>
<dbReference type="PROSITE" id="PS50972">
    <property type="entry name" value="PTERIN_BINDING"/>
    <property type="match status" value="1"/>
</dbReference>
<dbReference type="EMBL" id="BDCO01000003">
    <property type="protein sequence ID" value="GAT35144.1"/>
    <property type="molecule type" value="Genomic_DNA"/>
</dbReference>
<sequence>MGILNINHDSFSGDGRVDQDWAVQKARELVRLGADIIDVGGESARTNREAISPEEELERIAPFIKDFREVSRDMAPRDEEQVFPPLLSLNTWRPEVAGPALELGGDILNDMSGLPDERNAALCARSGAALLIMHTMGEPKVSHKHIQYRDVIVEMGEFFEDRIERALQAGVSRAAIILDPGIDFAKQVQDNLRVYREAASLERFGRPVLLPVSRKSVIGKVLGITNPPDRDAGTAACIVAGMRRGAGLFRVHNVDMAYRVITTVHQICEGAA</sequence>
<dbReference type="Pfam" id="PF00809">
    <property type="entry name" value="Pterin_bind"/>
    <property type="match status" value="1"/>
</dbReference>
<dbReference type="InParanoid" id="A0A146GEP7"/>
<dbReference type="GO" id="GO:0005829">
    <property type="term" value="C:cytosol"/>
    <property type="evidence" value="ECO:0007669"/>
    <property type="project" value="TreeGrafter"/>
</dbReference>
<dbReference type="EC" id="2.5.1.15" evidence="4"/>
<dbReference type="Proteomes" id="UP000076023">
    <property type="component" value="Unassembled WGS sequence"/>
</dbReference>
<keyword evidence="11" id="KW-1185">Reference proteome</keyword>
<feature type="domain" description="Pterin-binding" evidence="9">
    <location>
        <begin position="1"/>
        <end position="262"/>
    </location>
</feature>
<dbReference type="InterPro" id="IPR006390">
    <property type="entry name" value="DHP_synth_dom"/>
</dbReference>
<evidence type="ECO:0000256" key="5">
    <source>
        <dbReference type="ARBA" id="ARBA00022679"/>
    </source>
</evidence>
<dbReference type="NCBIfam" id="TIGR01496">
    <property type="entry name" value="DHPS"/>
    <property type="match status" value="1"/>
</dbReference>
<comment type="catalytic activity">
    <reaction evidence="1">
        <text>(7,8-dihydropterin-6-yl)methyl diphosphate + 4-aminobenzoate = 7,8-dihydropteroate + diphosphate</text>
        <dbReference type="Rhea" id="RHEA:19949"/>
        <dbReference type="ChEBI" id="CHEBI:17836"/>
        <dbReference type="ChEBI" id="CHEBI:17839"/>
        <dbReference type="ChEBI" id="CHEBI:33019"/>
        <dbReference type="ChEBI" id="CHEBI:72950"/>
        <dbReference type="EC" id="2.5.1.15"/>
    </reaction>
</comment>
<dbReference type="PANTHER" id="PTHR20941">
    <property type="entry name" value="FOLATE SYNTHESIS PROTEINS"/>
    <property type="match status" value="1"/>
</dbReference>
<keyword evidence="7" id="KW-0460">Magnesium</keyword>
<evidence type="ECO:0000256" key="1">
    <source>
        <dbReference type="ARBA" id="ARBA00000012"/>
    </source>
</evidence>